<dbReference type="OrthoDB" id="3211555at2"/>
<proteinExistence type="predicted"/>
<evidence type="ECO:0000259" key="2">
    <source>
        <dbReference type="Pfam" id="PF08281"/>
    </source>
</evidence>
<dbReference type="PANTHER" id="PTHR30173:SF36">
    <property type="entry name" value="ECF RNA POLYMERASE SIGMA FACTOR SIGJ"/>
    <property type="match status" value="1"/>
</dbReference>
<dbReference type="GO" id="GO:0003677">
    <property type="term" value="F:DNA binding"/>
    <property type="evidence" value="ECO:0007669"/>
    <property type="project" value="InterPro"/>
</dbReference>
<dbReference type="AlphaFoldDB" id="A0A1G6KAS3"/>
<dbReference type="Pfam" id="PF08281">
    <property type="entry name" value="Sigma70_r4_2"/>
    <property type="match status" value="1"/>
</dbReference>
<dbReference type="SUPFAM" id="SSF88659">
    <property type="entry name" value="Sigma3 and sigma4 domains of RNA polymerase sigma factors"/>
    <property type="match status" value="1"/>
</dbReference>
<dbReference type="InterPro" id="IPR007627">
    <property type="entry name" value="RNA_pol_sigma70_r2"/>
</dbReference>
<dbReference type="InterPro" id="IPR013249">
    <property type="entry name" value="RNA_pol_sigma70_r4_t2"/>
</dbReference>
<dbReference type="GO" id="GO:0016987">
    <property type="term" value="F:sigma factor activity"/>
    <property type="evidence" value="ECO:0007669"/>
    <property type="project" value="InterPro"/>
</dbReference>
<evidence type="ECO:0000259" key="1">
    <source>
        <dbReference type="Pfam" id="PF04542"/>
    </source>
</evidence>
<dbReference type="STRING" id="416944.SAMN05421548_105156"/>
<evidence type="ECO:0000313" key="4">
    <source>
        <dbReference type="Proteomes" id="UP000198908"/>
    </source>
</evidence>
<dbReference type="EMBL" id="FMYQ01000005">
    <property type="protein sequence ID" value="SDC28053.1"/>
    <property type="molecule type" value="Genomic_DNA"/>
</dbReference>
<reference evidence="4" key="1">
    <citation type="submission" date="2016-09" db="EMBL/GenBank/DDBJ databases">
        <authorList>
            <person name="Varghese N."/>
            <person name="Submissions S."/>
        </authorList>
    </citation>
    <scope>NUCLEOTIDE SEQUENCE [LARGE SCALE GENOMIC DNA]</scope>
    <source>
        <strain evidence="4">TNe-862</strain>
    </source>
</reference>
<dbReference type="NCBIfam" id="TIGR02937">
    <property type="entry name" value="sigma70-ECF"/>
    <property type="match status" value="1"/>
</dbReference>
<name>A0A1G6KAS3_9BURK</name>
<dbReference type="Proteomes" id="UP000198908">
    <property type="component" value="Unassembled WGS sequence"/>
</dbReference>
<gene>
    <name evidence="3" type="ORF">SAMN05421548_105156</name>
</gene>
<evidence type="ECO:0000313" key="3">
    <source>
        <dbReference type="EMBL" id="SDC28053.1"/>
    </source>
</evidence>
<dbReference type="InterPro" id="IPR052704">
    <property type="entry name" value="ECF_Sigma-70_Domain"/>
</dbReference>
<feature type="domain" description="RNA polymerase sigma factor 70 region 4 type 2" evidence="2">
    <location>
        <begin position="136"/>
        <end position="186"/>
    </location>
</feature>
<dbReference type="InterPro" id="IPR013325">
    <property type="entry name" value="RNA_pol_sigma_r2"/>
</dbReference>
<organism evidence="3 4">
    <name type="scientific">Paraburkholderia lycopersici</name>
    <dbReference type="NCBI Taxonomy" id="416944"/>
    <lineage>
        <taxon>Bacteria</taxon>
        <taxon>Pseudomonadati</taxon>
        <taxon>Pseudomonadota</taxon>
        <taxon>Betaproteobacteria</taxon>
        <taxon>Burkholderiales</taxon>
        <taxon>Burkholderiaceae</taxon>
        <taxon>Paraburkholderia</taxon>
    </lineage>
</organism>
<keyword evidence="4" id="KW-1185">Reference proteome</keyword>
<dbReference type="InterPro" id="IPR013324">
    <property type="entry name" value="RNA_pol_sigma_r3/r4-like"/>
</dbReference>
<dbReference type="GO" id="GO:0006352">
    <property type="term" value="P:DNA-templated transcription initiation"/>
    <property type="evidence" value="ECO:0007669"/>
    <property type="project" value="InterPro"/>
</dbReference>
<accession>A0A1G6KAS3</accession>
<dbReference type="Gene3D" id="1.10.10.10">
    <property type="entry name" value="Winged helix-like DNA-binding domain superfamily/Winged helix DNA-binding domain"/>
    <property type="match status" value="1"/>
</dbReference>
<dbReference type="InterPro" id="IPR014284">
    <property type="entry name" value="RNA_pol_sigma-70_dom"/>
</dbReference>
<sequence>MMQAIGGTNLGALDEGAIAADDEARRQQGAWTEARRAAAFGEARGRLLALASRVLGSRAEAEDVVQDAWFRWRDADAQAVRTPQAWLATVTVRLAIDRLRRLRRESAAEHDAPCFDDAAPSAEEAGLRAARLSDGLVLMLERLGPLEQAVFVLREAFDCDYAQIGALTGCTNEHCRQIVRRARVRLAREAAPRAAPADKARHARTVERLREVLRAQDRAGLMDLLGVTATALVAASAASVPAGHAASARPLRAEALALDGEPGVALVAQNGELAAWLHVRTARGGRNEPIVCSAAMGDANALQAANRAFAAGEAVRKLLARLASGDAAACISTRSVTAAASARRDGATLLAQALVVA</sequence>
<dbReference type="SUPFAM" id="SSF88946">
    <property type="entry name" value="Sigma2 domain of RNA polymerase sigma factors"/>
    <property type="match status" value="1"/>
</dbReference>
<protein>
    <submittedName>
        <fullName evidence="3">RNA polymerase sigma-70 factor, ECF subfamily</fullName>
    </submittedName>
</protein>
<feature type="domain" description="RNA polymerase sigma-70 region 2" evidence="1">
    <location>
        <begin position="44"/>
        <end position="104"/>
    </location>
</feature>
<dbReference type="Pfam" id="PF04542">
    <property type="entry name" value="Sigma70_r2"/>
    <property type="match status" value="1"/>
</dbReference>
<dbReference type="Gene3D" id="1.10.1740.10">
    <property type="match status" value="1"/>
</dbReference>
<dbReference type="InterPro" id="IPR036388">
    <property type="entry name" value="WH-like_DNA-bd_sf"/>
</dbReference>
<dbReference type="PANTHER" id="PTHR30173">
    <property type="entry name" value="SIGMA 19 FACTOR"/>
    <property type="match status" value="1"/>
</dbReference>
<dbReference type="RefSeq" id="WP_091996216.1">
    <property type="nucleotide sequence ID" value="NZ_FMYQ01000005.1"/>
</dbReference>